<dbReference type="KEGG" id="salx:SALLE_v1c01570"/>
<sequence>MKKLLCILGASTMVVSAPLSVISCKKTKSRVDDEFDYNRIIKEFIDEVASIFKTEISTRFNEYQFISDQQLPDELDYKTIKDSDQQFKERKGEVYDNVVTWISDLIPRDNINNVIKEEVLTNVNYNPVLIDRNTPLKDGIWIDEVNLKSQEVALTFTVKISSTIHLKGGNDEKYFESIDSYVIINVFDQEAILEQAKKIEAEYVDLINNKIANSILFLSDSGNLDKTTLEIPENEILKKYLKDEINNLKIDDGQMNDKNLSLKVVDGGIVDAGTGMHTNEFEANAVPYQTFLKALQDDQEAEQTLLENIKGNDGKWKRIESFTSSDYVEIDKAIARGEKISRALNQYGLSSHVKEESIFKRLLLSSKSSFKIDFEKDANIIAVFATELKGLSFTLAKSDFELNSRTIFIRQKITRENTLEYYDDFIQSAWEFQKTFLQAERDRNGDVIFNLRAPQFWQKSNFAEKFFTGDDFPIQELFLANEQANEKNLVFNFSQDMLRSNQYLGFARPKYIYVNKDFNIFYYDLHQTTGRVVALNNIAITTSLFPDVLKNYGQPQLTFETYNKSNPNYNPDDIKEILDYMKSPLSLKF</sequence>
<dbReference type="EMBL" id="CP031376">
    <property type="protein sequence ID" value="AXK50833.1"/>
    <property type="molecule type" value="Genomic_DNA"/>
</dbReference>
<dbReference type="OrthoDB" id="387107at2"/>
<evidence type="ECO:0000313" key="2">
    <source>
        <dbReference type="Proteomes" id="UP000254792"/>
    </source>
</evidence>
<keyword evidence="2" id="KW-1185">Reference proteome</keyword>
<dbReference type="PROSITE" id="PS51257">
    <property type="entry name" value="PROKAR_LIPOPROTEIN"/>
    <property type="match status" value="1"/>
</dbReference>
<gene>
    <name evidence="1" type="ORF">SALLE_v1c01570</name>
</gene>
<dbReference type="AlphaFoldDB" id="A0A345Z2K4"/>
<accession>A0A345Z2K4</accession>
<dbReference type="RefSeq" id="WP_115557755.1">
    <property type="nucleotide sequence ID" value="NZ_CP031376.1"/>
</dbReference>
<reference evidence="1 2" key="1">
    <citation type="submission" date="2018-07" db="EMBL/GenBank/DDBJ databases">
        <title>Complete genome sequence of Spiroplasma alleghenense PLHS-1 (ATCC 51752).</title>
        <authorList>
            <person name="Chou L."/>
            <person name="Lee T.-Y."/>
            <person name="Tsai Y.-M."/>
            <person name="Kuo C.-H."/>
        </authorList>
    </citation>
    <scope>NUCLEOTIDE SEQUENCE [LARGE SCALE GENOMIC DNA]</scope>
    <source>
        <strain evidence="1 2">PLHS-1</strain>
    </source>
</reference>
<evidence type="ECO:0000313" key="1">
    <source>
        <dbReference type="EMBL" id="AXK50833.1"/>
    </source>
</evidence>
<proteinExistence type="predicted"/>
<dbReference type="Proteomes" id="UP000254792">
    <property type="component" value="Chromosome"/>
</dbReference>
<name>A0A345Z2K4_9MOLU</name>
<protein>
    <recommendedName>
        <fullName evidence="3">Lipoprotein</fullName>
    </recommendedName>
</protein>
<organism evidence="1 2">
    <name type="scientific">Spiroplasma alleghenense</name>
    <dbReference type="NCBI Taxonomy" id="216931"/>
    <lineage>
        <taxon>Bacteria</taxon>
        <taxon>Bacillati</taxon>
        <taxon>Mycoplasmatota</taxon>
        <taxon>Mollicutes</taxon>
        <taxon>Entomoplasmatales</taxon>
        <taxon>Spiroplasmataceae</taxon>
        <taxon>Spiroplasma</taxon>
    </lineage>
</organism>
<evidence type="ECO:0008006" key="3">
    <source>
        <dbReference type="Google" id="ProtNLM"/>
    </source>
</evidence>